<protein>
    <submittedName>
        <fullName evidence="2">ABC transporter permease</fullName>
    </submittedName>
</protein>
<feature type="transmembrane region" description="Helical" evidence="1">
    <location>
        <begin position="28"/>
        <end position="48"/>
    </location>
</feature>
<organism evidence="2 3">
    <name type="scientific">Streptomyces cylindrosporus</name>
    <dbReference type="NCBI Taxonomy" id="2927583"/>
    <lineage>
        <taxon>Bacteria</taxon>
        <taxon>Bacillati</taxon>
        <taxon>Actinomycetota</taxon>
        <taxon>Actinomycetes</taxon>
        <taxon>Kitasatosporales</taxon>
        <taxon>Streptomycetaceae</taxon>
        <taxon>Streptomyces</taxon>
    </lineage>
</organism>
<dbReference type="EMBL" id="JALDAY010000004">
    <property type="protein sequence ID" value="MCI3272012.1"/>
    <property type="molecule type" value="Genomic_DNA"/>
</dbReference>
<feature type="transmembrane region" description="Helical" evidence="1">
    <location>
        <begin position="300"/>
        <end position="318"/>
    </location>
</feature>
<dbReference type="RefSeq" id="WP_242765163.1">
    <property type="nucleotide sequence ID" value="NZ_JALDAY010000004.1"/>
</dbReference>
<keyword evidence="3" id="KW-1185">Reference proteome</keyword>
<comment type="caution">
    <text evidence="2">The sequence shown here is derived from an EMBL/GenBank/DDBJ whole genome shotgun (WGS) entry which is preliminary data.</text>
</comment>
<sequence length="333" mass="35701">MTALAAPAALRAPSPRLSRWLLRLHRPALYVFTGLVLVLAAALLWLWGPLTDAAAEGWRQWNACGDHPRCSYDQDAILRYKKVYDVTTLAMFLLPFLVAAWAGGALTGGELENGTAELTWTQGVTPARWLAAKLALPAALVAVGTGLLVLLHHLMWSAGEGRIDTSKSWYDTLTFAVNGPGLVGLALAGLVVGALAGLVVRRALAALGVALAAMAALWFATLSALPYLWPAVTTTGDLDSGFAVDGLHVDYGLVTSTGRHIPVPVCNGRCEDVYTKLDAVGIYNDYHPRSHFWPLHLMEAGLLLALAALLTLLAFRLLTRRTATARHREEAAV</sequence>
<feature type="transmembrane region" description="Helical" evidence="1">
    <location>
        <begin position="130"/>
        <end position="155"/>
    </location>
</feature>
<keyword evidence="1" id="KW-1133">Transmembrane helix</keyword>
<keyword evidence="1" id="KW-0812">Transmembrane</keyword>
<evidence type="ECO:0000313" key="2">
    <source>
        <dbReference type="EMBL" id="MCI3272012.1"/>
    </source>
</evidence>
<gene>
    <name evidence="2" type="ORF">MQP27_12905</name>
</gene>
<accession>A0ABS9Y465</accession>
<dbReference type="Proteomes" id="UP001165269">
    <property type="component" value="Unassembled WGS sequence"/>
</dbReference>
<feature type="transmembrane region" description="Helical" evidence="1">
    <location>
        <begin position="207"/>
        <end position="229"/>
    </location>
</feature>
<feature type="transmembrane region" description="Helical" evidence="1">
    <location>
        <begin position="89"/>
        <end position="109"/>
    </location>
</feature>
<evidence type="ECO:0000313" key="3">
    <source>
        <dbReference type="Proteomes" id="UP001165269"/>
    </source>
</evidence>
<reference evidence="2" key="1">
    <citation type="submission" date="2022-03" db="EMBL/GenBank/DDBJ databases">
        <title>Streptomyces 7R015 and 7R016 isolated from Barleria lupulina in Thailand.</title>
        <authorList>
            <person name="Kanchanasin P."/>
            <person name="Phongsopitanun W."/>
            <person name="Tanasupawat S."/>
        </authorList>
    </citation>
    <scope>NUCLEOTIDE SEQUENCE</scope>
    <source>
        <strain evidence="2">7R015</strain>
    </source>
</reference>
<name>A0ABS9Y465_9ACTN</name>
<evidence type="ECO:0000256" key="1">
    <source>
        <dbReference type="SAM" id="Phobius"/>
    </source>
</evidence>
<keyword evidence="1" id="KW-0472">Membrane</keyword>
<proteinExistence type="predicted"/>
<feature type="transmembrane region" description="Helical" evidence="1">
    <location>
        <begin position="175"/>
        <end position="200"/>
    </location>
</feature>